<proteinExistence type="predicted"/>
<dbReference type="STRING" id="713588.SAMN05421789_102207"/>
<dbReference type="EMBL" id="FTOI01000002">
    <property type="protein sequence ID" value="SIS50429.1"/>
    <property type="molecule type" value="Genomic_DNA"/>
</dbReference>
<keyword evidence="1" id="KW-0812">Transmembrane</keyword>
<evidence type="ECO:0000313" key="3">
    <source>
        <dbReference type="Proteomes" id="UP000185839"/>
    </source>
</evidence>
<organism evidence="2 3">
    <name type="scientific">Kaistella chaponensis</name>
    <dbReference type="NCBI Taxonomy" id="713588"/>
    <lineage>
        <taxon>Bacteria</taxon>
        <taxon>Pseudomonadati</taxon>
        <taxon>Bacteroidota</taxon>
        <taxon>Flavobacteriia</taxon>
        <taxon>Flavobacteriales</taxon>
        <taxon>Weeksellaceae</taxon>
        <taxon>Chryseobacterium group</taxon>
        <taxon>Kaistella</taxon>
    </lineage>
</organism>
<evidence type="ECO:0000313" key="2">
    <source>
        <dbReference type="EMBL" id="SIS50429.1"/>
    </source>
</evidence>
<dbReference type="Proteomes" id="UP000185839">
    <property type="component" value="Unassembled WGS sequence"/>
</dbReference>
<feature type="transmembrane region" description="Helical" evidence="1">
    <location>
        <begin position="20"/>
        <end position="41"/>
    </location>
</feature>
<gene>
    <name evidence="2" type="ORF">SAMN05421789_102207</name>
</gene>
<protein>
    <submittedName>
        <fullName evidence="2">Uncharacterized protein</fullName>
    </submittedName>
</protein>
<keyword evidence="1" id="KW-1133">Transmembrane helix</keyword>
<dbReference type="AlphaFoldDB" id="A0A1N7JM62"/>
<keyword evidence="3" id="KW-1185">Reference proteome</keyword>
<name>A0A1N7JM62_9FLAO</name>
<sequence>MNLQMIQPIKKNDTFGSIKWHVWFFLIDACVIFTSSSNALYQALLAN</sequence>
<accession>A0A1N7JM62</accession>
<keyword evidence="1" id="KW-0472">Membrane</keyword>
<evidence type="ECO:0000256" key="1">
    <source>
        <dbReference type="SAM" id="Phobius"/>
    </source>
</evidence>
<reference evidence="3" key="1">
    <citation type="submission" date="2017-01" db="EMBL/GenBank/DDBJ databases">
        <authorList>
            <person name="Varghese N."/>
            <person name="Submissions S."/>
        </authorList>
    </citation>
    <scope>NUCLEOTIDE SEQUENCE [LARGE SCALE GENOMIC DNA]</scope>
    <source>
        <strain evidence="3">DSM 23145</strain>
    </source>
</reference>